<organism evidence="2 3">
    <name type="scientific">Oryza meyeriana var. granulata</name>
    <dbReference type="NCBI Taxonomy" id="110450"/>
    <lineage>
        <taxon>Eukaryota</taxon>
        <taxon>Viridiplantae</taxon>
        <taxon>Streptophyta</taxon>
        <taxon>Embryophyta</taxon>
        <taxon>Tracheophyta</taxon>
        <taxon>Spermatophyta</taxon>
        <taxon>Magnoliopsida</taxon>
        <taxon>Liliopsida</taxon>
        <taxon>Poales</taxon>
        <taxon>Poaceae</taxon>
        <taxon>BOP clade</taxon>
        <taxon>Oryzoideae</taxon>
        <taxon>Oryzeae</taxon>
        <taxon>Oryzinae</taxon>
        <taxon>Oryza</taxon>
        <taxon>Oryza meyeriana</taxon>
    </lineage>
</organism>
<accession>A0A6G1F7V7</accession>
<feature type="region of interest" description="Disordered" evidence="1">
    <location>
        <begin position="47"/>
        <end position="67"/>
    </location>
</feature>
<protein>
    <submittedName>
        <fullName evidence="2">Uncharacterized protein</fullName>
    </submittedName>
</protein>
<dbReference type="EMBL" id="SPHZ02000001">
    <property type="protein sequence ID" value="KAF0933007.1"/>
    <property type="molecule type" value="Genomic_DNA"/>
</dbReference>
<dbReference type="Proteomes" id="UP000479710">
    <property type="component" value="Unassembled WGS sequence"/>
</dbReference>
<name>A0A6G1F7V7_9ORYZ</name>
<proteinExistence type="predicted"/>
<comment type="caution">
    <text evidence="2">The sequence shown here is derived from an EMBL/GenBank/DDBJ whole genome shotgun (WGS) entry which is preliminary data.</text>
</comment>
<dbReference type="AlphaFoldDB" id="A0A6G1F7V7"/>
<evidence type="ECO:0000313" key="2">
    <source>
        <dbReference type="EMBL" id="KAF0933007.1"/>
    </source>
</evidence>
<keyword evidence="3" id="KW-1185">Reference proteome</keyword>
<evidence type="ECO:0000256" key="1">
    <source>
        <dbReference type="SAM" id="MobiDB-lite"/>
    </source>
</evidence>
<gene>
    <name evidence="2" type="ORF">E2562_013766</name>
</gene>
<reference evidence="2 3" key="1">
    <citation type="submission" date="2019-11" db="EMBL/GenBank/DDBJ databases">
        <title>Whole genome sequence of Oryza granulata.</title>
        <authorList>
            <person name="Li W."/>
        </authorList>
    </citation>
    <scope>NUCLEOTIDE SEQUENCE [LARGE SCALE GENOMIC DNA]</scope>
    <source>
        <strain evidence="3">cv. Menghai</strain>
        <tissue evidence="2">Leaf</tissue>
    </source>
</reference>
<evidence type="ECO:0000313" key="3">
    <source>
        <dbReference type="Proteomes" id="UP000479710"/>
    </source>
</evidence>
<sequence length="112" mass="11938">MGEEVPPHPPTVVERTTTCGSLAFLELMVARSNGPWQVRGRGREVGDRWLPTRGDIEEGIESGGMQGGEVEGQRGLAEGFHCLLVDLHDMTCQAVSGVLAAGLLGLTTNVHM</sequence>